<keyword evidence="2" id="KW-0472">Membrane</keyword>
<sequence>MTNIDGNISEPTVDNRRTSESINVNPFENDVAPNFIKNLGQTVIENFKKCSEDIIIGNSEIMTIVNQAIGKQRDIFRRFIETSIESSNNLSAFSIDILYFVDCFKNTDQHSNGEVRASLKDLLKESKRNCKSTEILKSILSRETTGEEINETEFKKKLSMILDDETIGMKEKLTKIHNFLKEYINDINKSPHKIDSVQNSLVRAKVNNILQAFKDHPICGTLGTIFFFLGFAFVDFLFMAVLIYVSGSASVLCNDVIMKHERDNLVKKINQVRDGLFSIVLEIGQIEVFWIEQIERIKYLINNLPSFNHNKRKKIANQIEKRWKDVEEDCKNYSRLMKNVLNRDRLN</sequence>
<reference evidence="4" key="2">
    <citation type="submission" date="2019-10" db="EMBL/GenBank/DDBJ databases">
        <title>Conservation and host-specific expression of non-tandemly repeated heterogenous ribosome RNA gene in arbuscular mycorrhizal fungi.</title>
        <authorList>
            <person name="Maeda T."/>
            <person name="Kobayashi Y."/>
            <person name="Nakagawa T."/>
            <person name="Ezawa T."/>
            <person name="Yamaguchi K."/>
            <person name="Bino T."/>
            <person name="Nishimoto Y."/>
            <person name="Shigenobu S."/>
            <person name="Kawaguchi M."/>
        </authorList>
    </citation>
    <scope>NUCLEOTIDE SEQUENCE</scope>
    <source>
        <strain evidence="4">HR1</strain>
    </source>
</reference>
<feature type="compositionally biased region" description="Polar residues" evidence="1">
    <location>
        <begin position="1"/>
        <end position="12"/>
    </location>
</feature>
<proteinExistence type="predicted"/>
<evidence type="ECO:0000313" key="5">
    <source>
        <dbReference type="Proteomes" id="UP000247702"/>
    </source>
</evidence>
<keyword evidence="5" id="KW-1185">Reference proteome</keyword>
<evidence type="ECO:0000256" key="2">
    <source>
        <dbReference type="SAM" id="Phobius"/>
    </source>
</evidence>
<dbReference type="AlphaFoldDB" id="A0A2Z6Q5X8"/>
<comment type="caution">
    <text evidence="3">The sequence shown here is derived from an EMBL/GenBank/DDBJ whole genome shotgun (WGS) entry which is preliminary data.</text>
</comment>
<feature type="transmembrane region" description="Helical" evidence="2">
    <location>
        <begin position="225"/>
        <end position="252"/>
    </location>
</feature>
<keyword evidence="2" id="KW-1133">Transmembrane helix</keyword>
<dbReference type="OrthoDB" id="2363990at2759"/>
<name>A0A2Z6Q5X8_9GLOM</name>
<feature type="region of interest" description="Disordered" evidence="1">
    <location>
        <begin position="1"/>
        <end position="20"/>
    </location>
</feature>
<dbReference type="Proteomes" id="UP000615446">
    <property type="component" value="Unassembled WGS sequence"/>
</dbReference>
<accession>A0A2Z6Q5X8</accession>
<reference evidence="3 5" key="1">
    <citation type="submission" date="2017-11" db="EMBL/GenBank/DDBJ databases">
        <title>The genome of Rhizophagus clarus HR1 reveals common genetic basis of auxotrophy among arbuscular mycorrhizal fungi.</title>
        <authorList>
            <person name="Kobayashi Y."/>
        </authorList>
    </citation>
    <scope>NUCLEOTIDE SEQUENCE [LARGE SCALE GENOMIC DNA]</scope>
    <source>
        <strain evidence="3 5">HR1</strain>
    </source>
</reference>
<evidence type="ECO:0000313" key="3">
    <source>
        <dbReference type="EMBL" id="GBB84955.1"/>
    </source>
</evidence>
<keyword evidence="2" id="KW-0812">Transmembrane</keyword>
<evidence type="ECO:0000313" key="4">
    <source>
        <dbReference type="EMBL" id="GES87544.1"/>
    </source>
</evidence>
<dbReference type="EMBL" id="BEXD01000174">
    <property type="protein sequence ID" value="GBB84955.1"/>
    <property type="molecule type" value="Genomic_DNA"/>
</dbReference>
<dbReference type="EMBL" id="BLAL01000169">
    <property type="protein sequence ID" value="GES87544.1"/>
    <property type="molecule type" value="Genomic_DNA"/>
</dbReference>
<protein>
    <submittedName>
        <fullName evidence="3">Uncharacterized protein</fullName>
    </submittedName>
</protein>
<dbReference type="Proteomes" id="UP000247702">
    <property type="component" value="Unassembled WGS sequence"/>
</dbReference>
<evidence type="ECO:0000256" key="1">
    <source>
        <dbReference type="SAM" id="MobiDB-lite"/>
    </source>
</evidence>
<organism evidence="3 5">
    <name type="scientific">Rhizophagus clarus</name>
    <dbReference type="NCBI Taxonomy" id="94130"/>
    <lineage>
        <taxon>Eukaryota</taxon>
        <taxon>Fungi</taxon>
        <taxon>Fungi incertae sedis</taxon>
        <taxon>Mucoromycota</taxon>
        <taxon>Glomeromycotina</taxon>
        <taxon>Glomeromycetes</taxon>
        <taxon>Glomerales</taxon>
        <taxon>Glomeraceae</taxon>
        <taxon>Rhizophagus</taxon>
    </lineage>
</organism>
<gene>
    <name evidence="4" type="ORF">RCL2_001453700</name>
    <name evidence="3" type="ORF">RclHR1_11540005</name>
</gene>